<dbReference type="EMBL" id="PVWQ01000012">
    <property type="protein sequence ID" value="RDW67483.1"/>
    <property type="molecule type" value="Genomic_DNA"/>
</dbReference>
<evidence type="ECO:0000313" key="3">
    <source>
        <dbReference type="EMBL" id="RDW67483.1"/>
    </source>
</evidence>
<dbReference type="AlphaFoldDB" id="A0A3D8R0A0"/>
<dbReference type="InterPro" id="IPR036249">
    <property type="entry name" value="Thioredoxin-like_sf"/>
</dbReference>
<dbReference type="Pfam" id="PF13417">
    <property type="entry name" value="GST_N_3"/>
    <property type="match status" value="1"/>
</dbReference>
<feature type="domain" description="Glutathione S-transferase UstS-like C-terminal" evidence="2">
    <location>
        <begin position="132"/>
        <end position="252"/>
    </location>
</feature>
<dbReference type="SUPFAM" id="SSF52833">
    <property type="entry name" value="Thioredoxin-like"/>
    <property type="match status" value="1"/>
</dbReference>
<evidence type="ECO:0000259" key="2">
    <source>
        <dbReference type="Pfam" id="PF22041"/>
    </source>
</evidence>
<feature type="domain" description="GST N-terminal" evidence="1">
    <location>
        <begin position="24"/>
        <end position="105"/>
    </location>
</feature>
<dbReference type="Pfam" id="PF22041">
    <property type="entry name" value="GST_C_7"/>
    <property type="match status" value="1"/>
</dbReference>
<dbReference type="InterPro" id="IPR036282">
    <property type="entry name" value="Glutathione-S-Trfase_C_sf"/>
</dbReference>
<evidence type="ECO:0000313" key="4">
    <source>
        <dbReference type="Proteomes" id="UP000256690"/>
    </source>
</evidence>
<dbReference type="GeneID" id="38119719"/>
<dbReference type="Gene3D" id="1.20.1050.10">
    <property type="match status" value="1"/>
</dbReference>
<organism evidence="3 4">
    <name type="scientific">Aspergillus mulundensis</name>
    <dbReference type="NCBI Taxonomy" id="1810919"/>
    <lineage>
        <taxon>Eukaryota</taxon>
        <taxon>Fungi</taxon>
        <taxon>Dikarya</taxon>
        <taxon>Ascomycota</taxon>
        <taxon>Pezizomycotina</taxon>
        <taxon>Eurotiomycetes</taxon>
        <taxon>Eurotiomycetidae</taxon>
        <taxon>Eurotiales</taxon>
        <taxon>Aspergillaceae</taxon>
        <taxon>Aspergillus</taxon>
        <taxon>Aspergillus subgen. Nidulantes</taxon>
    </lineage>
</organism>
<protein>
    <submittedName>
        <fullName evidence="3">Uncharacterized protein</fullName>
    </submittedName>
</protein>
<dbReference type="OrthoDB" id="4951845at2759"/>
<comment type="caution">
    <text evidence="3">The sequence shown here is derived from an EMBL/GenBank/DDBJ whole genome shotgun (WGS) entry which is preliminary data.</text>
</comment>
<dbReference type="RefSeq" id="XP_026600451.1">
    <property type="nucleotide sequence ID" value="XM_026751365.1"/>
</dbReference>
<dbReference type="Gene3D" id="3.40.30.10">
    <property type="entry name" value="Glutaredoxin"/>
    <property type="match status" value="1"/>
</dbReference>
<gene>
    <name evidence="3" type="ORF">DSM5745_09349</name>
</gene>
<sequence>MATTEAVHFFDLYSDLPVPSKSWSLNTLKVRAVLNLKGIPYTQSWMSYPDIKPLITGLGLPPNAQGLPYTLPAIIHKGSVTSNPSGALMDSLPIVQHLDKAFPGPSIFPSGDASFALVLSVEKILGGLWPVFRHLIVPRVAGHLDPRGQEYFIETRSKAFGKPLDEIRPTDQESLDELWKIAETETAVLIRMLKGREGKKGVFFEGEEAGYADLLLASYLAFVERFDQELFGKFMGLGDGEFRELYGACLPWLEGQGVEKEWPVSSA</sequence>
<reference evidence="3 4" key="1">
    <citation type="journal article" date="2018" name="IMA Fungus">
        <title>IMA Genome-F 9: Draft genome sequence of Annulohypoxylon stygium, Aspergillus mulundensis, Berkeleyomyces basicola (syn. Thielaviopsis basicola), Ceratocystis smalleyi, two Cercospora beticola strains, Coleophoma cylindrospora, Fusarium fracticaudum, Phialophora cf. hyalina, and Morchella septimelata.</title>
        <authorList>
            <person name="Wingfield B.D."/>
            <person name="Bills G.F."/>
            <person name="Dong Y."/>
            <person name="Huang W."/>
            <person name="Nel W.J."/>
            <person name="Swalarsk-Parry B.S."/>
            <person name="Vaghefi N."/>
            <person name="Wilken P.M."/>
            <person name="An Z."/>
            <person name="de Beer Z.W."/>
            <person name="De Vos L."/>
            <person name="Chen L."/>
            <person name="Duong T.A."/>
            <person name="Gao Y."/>
            <person name="Hammerbacher A."/>
            <person name="Kikkert J.R."/>
            <person name="Li Y."/>
            <person name="Li H."/>
            <person name="Li K."/>
            <person name="Li Q."/>
            <person name="Liu X."/>
            <person name="Ma X."/>
            <person name="Naidoo K."/>
            <person name="Pethybridge S.J."/>
            <person name="Sun J."/>
            <person name="Steenkamp E.T."/>
            <person name="van der Nest M.A."/>
            <person name="van Wyk S."/>
            <person name="Wingfield M.J."/>
            <person name="Xiong C."/>
            <person name="Yue Q."/>
            <person name="Zhang X."/>
        </authorList>
    </citation>
    <scope>NUCLEOTIDE SEQUENCE [LARGE SCALE GENOMIC DNA]</scope>
    <source>
        <strain evidence="3 4">DSM 5745</strain>
    </source>
</reference>
<accession>A0A3D8R0A0</accession>
<dbReference type="Proteomes" id="UP000256690">
    <property type="component" value="Unassembled WGS sequence"/>
</dbReference>
<dbReference type="SUPFAM" id="SSF47616">
    <property type="entry name" value="GST C-terminal domain-like"/>
    <property type="match status" value="1"/>
</dbReference>
<dbReference type="InterPro" id="IPR004045">
    <property type="entry name" value="Glutathione_S-Trfase_N"/>
</dbReference>
<proteinExistence type="predicted"/>
<name>A0A3D8R0A0_9EURO</name>
<keyword evidence="4" id="KW-1185">Reference proteome</keyword>
<dbReference type="STRING" id="1810919.A0A3D8R0A0"/>
<dbReference type="InterPro" id="IPR054416">
    <property type="entry name" value="GST_UstS-like_C"/>
</dbReference>
<evidence type="ECO:0000259" key="1">
    <source>
        <dbReference type="Pfam" id="PF13417"/>
    </source>
</evidence>